<evidence type="ECO:0000313" key="4">
    <source>
        <dbReference type="Proteomes" id="UP000269097"/>
    </source>
</evidence>
<dbReference type="Proteomes" id="UP000269097">
    <property type="component" value="Chromosome"/>
</dbReference>
<organism evidence="3 4">
    <name type="scientific">Cohnella candidum</name>
    <dbReference type="NCBI Taxonomy" id="2674991"/>
    <lineage>
        <taxon>Bacteria</taxon>
        <taxon>Bacillati</taxon>
        <taxon>Bacillota</taxon>
        <taxon>Bacilli</taxon>
        <taxon>Bacillales</taxon>
        <taxon>Paenibacillaceae</taxon>
        <taxon>Cohnella</taxon>
    </lineage>
</organism>
<dbReference type="EMBL" id="CP033433">
    <property type="protein sequence ID" value="AYQ75003.1"/>
    <property type="molecule type" value="Genomic_DNA"/>
</dbReference>
<dbReference type="RefSeq" id="WP_123043083.1">
    <property type="nucleotide sequence ID" value="NZ_CP033433.1"/>
</dbReference>
<keyword evidence="1" id="KW-0472">Membrane</keyword>
<feature type="transmembrane region" description="Helical" evidence="1">
    <location>
        <begin position="26"/>
        <end position="42"/>
    </location>
</feature>
<evidence type="ECO:0000259" key="2">
    <source>
        <dbReference type="Pfam" id="PF01478"/>
    </source>
</evidence>
<keyword evidence="1" id="KW-0812">Transmembrane</keyword>
<feature type="domain" description="Prepilin type IV endopeptidase peptidase" evidence="2">
    <location>
        <begin position="6"/>
        <end position="108"/>
    </location>
</feature>
<reference evidence="3 4" key="1">
    <citation type="submission" date="2018-10" db="EMBL/GenBank/DDBJ databases">
        <title>Genome Sequence of Cohnella sp.</title>
        <authorList>
            <person name="Srinivasan S."/>
            <person name="Kim M.K."/>
        </authorList>
    </citation>
    <scope>NUCLEOTIDE SEQUENCE [LARGE SCALE GENOMIC DNA]</scope>
    <source>
        <strain evidence="3 4">18JY8-7</strain>
    </source>
</reference>
<protein>
    <submittedName>
        <fullName evidence="3">Prepilin peptidase</fullName>
    </submittedName>
</protein>
<proteinExistence type="predicted"/>
<dbReference type="InterPro" id="IPR000045">
    <property type="entry name" value="Prepilin_IV_endopep_pep"/>
</dbReference>
<keyword evidence="4" id="KW-1185">Reference proteome</keyword>
<dbReference type="GO" id="GO:0004190">
    <property type="term" value="F:aspartic-type endopeptidase activity"/>
    <property type="evidence" value="ECO:0007669"/>
    <property type="project" value="InterPro"/>
</dbReference>
<gene>
    <name evidence="3" type="ORF">EAV92_22060</name>
</gene>
<dbReference type="KEGG" id="coh:EAV92_22060"/>
<dbReference type="Gene3D" id="1.20.120.1220">
    <property type="match status" value="1"/>
</dbReference>
<sequence length="173" mass="18054">MWTNAVLLSAAAICVATDLKNRKIYNAVIFPSLAAALLIHACQRGWSGLAEGLLGFLVGLGILLIPYLMGGMGAGDVKMLALVGMLKGMAFVLESAVYMALIGAVIAIGVWLLHEGLRARMQYLGFVCFCLRMKVFPVMRGGDGTAGSITYPYGVAIAGGAVLCLALKGWGAA</sequence>
<feature type="transmembrane region" description="Helical" evidence="1">
    <location>
        <begin position="151"/>
        <end position="170"/>
    </location>
</feature>
<feature type="transmembrane region" description="Helical" evidence="1">
    <location>
        <begin position="89"/>
        <end position="114"/>
    </location>
</feature>
<keyword evidence="1" id="KW-1133">Transmembrane helix</keyword>
<dbReference type="GO" id="GO:0016020">
    <property type="term" value="C:membrane"/>
    <property type="evidence" value="ECO:0007669"/>
    <property type="project" value="InterPro"/>
</dbReference>
<name>A0A3G3K3E8_9BACL</name>
<evidence type="ECO:0000313" key="3">
    <source>
        <dbReference type="EMBL" id="AYQ75003.1"/>
    </source>
</evidence>
<dbReference type="Pfam" id="PF01478">
    <property type="entry name" value="Peptidase_A24"/>
    <property type="match status" value="1"/>
</dbReference>
<accession>A0A3G3K3E8</accession>
<dbReference type="AlphaFoldDB" id="A0A3G3K3E8"/>
<evidence type="ECO:0000256" key="1">
    <source>
        <dbReference type="SAM" id="Phobius"/>
    </source>
</evidence>
<feature type="transmembrane region" description="Helical" evidence="1">
    <location>
        <begin position="49"/>
        <end position="69"/>
    </location>
</feature>